<dbReference type="SUPFAM" id="SSF57701">
    <property type="entry name" value="Zn2/Cys6 DNA-binding domain"/>
    <property type="match status" value="1"/>
</dbReference>
<keyword evidence="4" id="KW-1185">Reference proteome</keyword>
<feature type="compositionally biased region" description="Basic residues" evidence="1">
    <location>
        <begin position="498"/>
        <end position="519"/>
    </location>
</feature>
<dbReference type="RefSeq" id="XP_003674751.1">
    <property type="nucleotide sequence ID" value="XM_003674703.1"/>
</dbReference>
<feature type="domain" description="Zn(2)-C6 fungal-type" evidence="2">
    <location>
        <begin position="567"/>
        <end position="597"/>
    </location>
</feature>
<dbReference type="PROSITE" id="PS50048">
    <property type="entry name" value="ZN2_CY6_FUNGAL_2"/>
    <property type="match status" value="1"/>
</dbReference>
<feature type="region of interest" description="Disordered" evidence="1">
    <location>
        <begin position="380"/>
        <end position="559"/>
    </location>
</feature>
<protein>
    <recommendedName>
        <fullName evidence="2">Zn(2)-C6 fungal-type domain-containing protein</fullName>
    </recommendedName>
</protein>
<feature type="compositionally biased region" description="Acidic residues" evidence="1">
    <location>
        <begin position="445"/>
        <end position="463"/>
    </location>
</feature>
<dbReference type="STRING" id="1064592.G0VBQ1"/>
<dbReference type="Pfam" id="PF00172">
    <property type="entry name" value="Zn_clus"/>
    <property type="match status" value="1"/>
</dbReference>
<feature type="compositionally biased region" description="Polar residues" evidence="1">
    <location>
        <begin position="656"/>
        <end position="668"/>
    </location>
</feature>
<evidence type="ECO:0000313" key="4">
    <source>
        <dbReference type="Proteomes" id="UP000001640"/>
    </source>
</evidence>
<evidence type="ECO:0000256" key="1">
    <source>
        <dbReference type="SAM" id="MobiDB-lite"/>
    </source>
</evidence>
<feature type="compositionally biased region" description="Low complexity" evidence="1">
    <location>
        <begin position="681"/>
        <end position="692"/>
    </location>
</feature>
<reference evidence="3 4" key="1">
    <citation type="journal article" date="2011" name="Proc. Natl. Acad. Sci. U.S.A.">
        <title>Evolutionary erosion of yeast sex chromosomes by mating-type switching accidents.</title>
        <authorList>
            <person name="Gordon J.L."/>
            <person name="Armisen D."/>
            <person name="Proux-Wera E."/>
            <person name="Oheigeartaigh S.S."/>
            <person name="Byrne K.P."/>
            <person name="Wolfe K.H."/>
        </authorList>
    </citation>
    <scope>NUCLEOTIDE SEQUENCE [LARGE SCALE GENOMIC DNA]</scope>
    <source>
        <strain evidence="4">ATCC 76901 / BCRC 22586 / CBS 4309 / NBRC 1992 / NRRL Y-12630</strain>
    </source>
</reference>
<dbReference type="PROSITE" id="PS00463">
    <property type="entry name" value="ZN2_CY6_FUNGAL_1"/>
    <property type="match status" value="1"/>
</dbReference>
<reference key="2">
    <citation type="submission" date="2011-08" db="EMBL/GenBank/DDBJ databases">
        <title>Genome sequence of Naumovozyma castellii.</title>
        <authorList>
            <person name="Gordon J.L."/>
            <person name="Armisen D."/>
            <person name="Proux-Wera E."/>
            <person name="OhEigeartaigh S.S."/>
            <person name="Byrne K.P."/>
            <person name="Wolfe K.H."/>
        </authorList>
    </citation>
    <scope>NUCLEOTIDE SEQUENCE</scope>
    <source>
        <strain>Type strain:CBS 4309</strain>
    </source>
</reference>
<feature type="compositionally biased region" description="Polar residues" evidence="1">
    <location>
        <begin position="337"/>
        <end position="358"/>
    </location>
</feature>
<feature type="compositionally biased region" description="Polar residues" evidence="1">
    <location>
        <begin position="22"/>
        <end position="37"/>
    </location>
</feature>
<feature type="compositionally biased region" description="Basic and acidic residues" evidence="1">
    <location>
        <begin position="628"/>
        <end position="652"/>
    </location>
</feature>
<feature type="region of interest" description="Disordered" evidence="1">
    <location>
        <begin position="22"/>
        <end position="50"/>
    </location>
</feature>
<dbReference type="SMART" id="SM00066">
    <property type="entry name" value="GAL4"/>
    <property type="match status" value="1"/>
</dbReference>
<feature type="compositionally biased region" description="Polar residues" evidence="1">
    <location>
        <begin position="137"/>
        <end position="152"/>
    </location>
</feature>
<accession>G0VBQ1</accession>
<feature type="compositionally biased region" description="Basic and acidic residues" evidence="1">
    <location>
        <begin position="282"/>
        <end position="291"/>
    </location>
</feature>
<feature type="region of interest" description="Disordered" evidence="1">
    <location>
        <begin position="264"/>
        <end position="359"/>
    </location>
</feature>
<dbReference type="GO" id="GO:0000981">
    <property type="term" value="F:DNA-binding transcription factor activity, RNA polymerase II-specific"/>
    <property type="evidence" value="ECO:0007669"/>
    <property type="project" value="InterPro"/>
</dbReference>
<organism evidence="3 4">
    <name type="scientific">Naumovozyma castellii</name>
    <name type="common">Yeast</name>
    <name type="synonym">Saccharomyces castellii</name>
    <dbReference type="NCBI Taxonomy" id="27288"/>
    <lineage>
        <taxon>Eukaryota</taxon>
        <taxon>Fungi</taxon>
        <taxon>Dikarya</taxon>
        <taxon>Ascomycota</taxon>
        <taxon>Saccharomycotina</taxon>
        <taxon>Saccharomycetes</taxon>
        <taxon>Saccharomycetales</taxon>
        <taxon>Saccharomycetaceae</taxon>
        <taxon>Naumovozyma</taxon>
    </lineage>
</organism>
<dbReference type="AlphaFoldDB" id="G0VBQ1"/>
<proteinExistence type="predicted"/>
<dbReference type="InParanoid" id="G0VBQ1"/>
<gene>
    <name evidence="3" type="primary">NCAS0B02930</name>
    <name evidence="3" type="ordered locus">NCAS_0B02930</name>
</gene>
<dbReference type="InterPro" id="IPR036864">
    <property type="entry name" value="Zn2-C6_fun-type_DNA-bd_sf"/>
</dbReference>
<feature type="region of interest" description="Disordered" evidence="1">
    <location>
        <begin position="628"/>
        <end position="701"/>
    </location>
</feature>
<dbReference type="GO" id="GO:0008270">
    <property type="term" value="F:zinc ion binding"/>
    <property type="evidence" value="ECO:0007669"/>
    <property type="project" value="InterPro"/>
</dbReference>
<dbReference type="HOGENOM" id="CLU_393339_0_0_1"/>
<feature type="compositionally biased region" description="Basic and acidic residues" evidence="1">
    <location>
        <begin position="550"/>
        <end position="559"/>
    </location>
</feature>
<dbReference type="EMBL" id="HE576753">
    <property type="protein sequence ID" value="CCC68377.1"/>
    <property type="molecule type" value="Genomic_DNA"/>
</dbReference>
<evidence type="ECO:0000259" key="2">
    <source>
        <dbReference type="PROSITE" id="PS50048"/>
    </source>
</evidence>
<sequence>MNNNNINYTLYFNTYHDTPSMDTLNSSPSHSPNTTMHSPPPSAADSVVSNNNDESSLLTFISTAEVNAHNQTQTQMQDKHPTDRSPNQSPQPPVVSSPDSLPQRIVLPDSKDKSYIPPHQFLKKSNDKNNSNSNSKETNIMHSKGQTTTSNKNFSNWINASKYGEDIYSLRGKGDTAISSSSSSRTNSQPNDTFNINMDSNLPGPTITATIPSTVPSSRENNEFADIFATSSSSQTNRRPSGLNQISEAATIALTMDNTLSNTKKNSINIPSSAPHVSIDPLSKDHQDEQKNNNNNNTPLETDDEKEDRKLSYIPPPPPKFTNTKLDIVRTRVLHDPTSSQSIPPAQTDPNLENGSQRQNEDIGSATATAVAVLSNLRSSPFRFGDNKNRPTSRTHSASFSSSRGTNTRPLLRIHHLEEVKSTANANTANNNTGDTTDNETAFSTEDESDSNLSDDNENEAEDLTVPKSSDDREKTITWNKNGKRINRRLSAPEQPTTKKRVKTGSAKGKSRTKSKTRLRLAEKGDRRNLTTLMYEQGGSRPGSNRNQKKAQEPVDETKKARRSRSGCWICRLRKKKCTEEKPACFNCQRLNLDCFFDAIKPDFVSNPEKKKEKMEEIKIKTREAKRNAFKQKALELRKEREEKQEKKEKVKQQQIFLPQTHDATTMQDIKVTLPPPPHPSNNEEQQSTQQSRIKNEINQS</sequence>
<feature type="compositionally biased region" description="Low complexity" evidence="1">
    <location>
        <begin position="423"/>
        <end position="442"/>
    </location>
</feature>
<dbReference type="GeneID" id="96901937"/>
<dbReference type="Proteomes" id="UP000001640">
    <property type="component" value="Chromosome 2"/>
</dbReference>
<dbReference type="OrthoDB" id="3251668at2759"/>
<dbReference type="KEGG" id="ncs:NCAS_0B02930"/>
<dbReference type="CDD" id="cd00067">
    <property type="entry name" value="GAL4"/>
    <property type="match status" value="1"/>
</dbReference>
<name>G0VBQ1_NAUCA</name>
<dbReference type="Gene3D" id="4.10.240.10">
    <property type="entry name" value="Zn(2)-C6 fungal-type DNA-binding domain"/>
    <property type="match status" value="1"/>
</dbReference>
<feature type="region of interest" description="Disordered" evidence="1">
    <location>
        <begin position="174"/>
        <end position="193"/>
    </location>
</feature>
<feature type="compositionally biased region" description="Low complexity" evidence="1">
    <location>
        <begin position="392"/>
        <end position="404"/>
    </location>
</feature>
<feature type="region of interest" description="Disordered" evidence="1">
    <location>
        <begin position="71"/>
        <end position="152"/>
    </location>
</feature>
<dbReference type="InterPro" id="IPR001138">
    <property type="entry name" value="Zn2Cys6_DnaBD"/>
</dbReference>
<feature type="compositionally biased region" description="Basic and acidic residues" evidence="1">
    <location>
        <begin position="520"/>
        <end position="529"/>
    </location>
</feature>
<dbReference type="eggNOG" id="ENOG502RX7Y">
    <property type="taxonomic scope" value="Eukaryota"/>
</dbReference>
<evidence type="ECO:0000313" key="3">
    <source>
        <dbReference type="EMBL" id="CCC68377.1"/>
    </source>
</evidence>